<gene>
    <name evidence="1" type="ORF">EK403_12065</name>
</gene>
<name>A0A4Q0MIK9_9HYPH</name>
<dbReference type="AlphaFoldDB" id="A0A4Q0MIK9"/>
<proteinExistence type="predicted"/>
<dbReference type="PANTHER" id="PTHR43883">
    <property type="entry name" value="SLR0207 PROTEIN"/>
    <property type="match status" value="1"/>
</dbReference>
<accession>A0A4Q0MIK9</accession>
<dbReference type="SUPFAM" id="SSF52540">
    <property type="entry name" value="P-loop containing nucleoside triphosphate hydrolases"/>
    <property type="match status" value="1"/>
</dbReference>
<dbReference type="SUPFAM" id="SSF56112">
    <property type="entry name" value="Protein kinase-like (PK-like)"/>
    <property type="match status" value="1"/>
</dbReference>
<comment type="caution">
    <text evidence="1">The sequence shown here is derived from an EMBL/GenBank/DDBJ whole genome shotgun (WGS) entry which is preliminary data.</text>
</comment>
<dbReference type="EMBL" id="RYFI01000010">
    <property type="protein sequence ID" value="RXF73225.1"/>
    <property type="molecule type" value="Genomic_DNA"/>
</dbReference>
<sequence>MSDPEAEQAVVIDFLKKLLGPDVSEQRTHISVILLGRNTVWKLKRAVKLPYVDFSTAGARLDDCDREVALNRRTAATLYHGVRRVTRAGDGRLALDGEGALVDAAVEMARFPSDALLDRMAARGDLTAAVISRLALVVADFHQNANSVVDRNAGGRIGRVIDGNARLLRTSDVLDPEEVARYCADCDVAYERFSGMLDRRGEAGAVIRGHGDLHLQNICMWRGEPTLFDCLEFDDELATIDRLYDLAFLLMDLWRRELRSHANLALNRYLDRIDDESALPLLPFLMSIRAAVRAHVAAGQAQADDRKAREARDCLSLARRLLEPVAPKLVAIGGFSGSGKSTVAAAIAHDVGQAPGARILGSDRIRKAMLGVAPDQKLPQEAYRADVTSRVYQEICERAGSVLRSGHGVVAEATFSTPVERSRIEQVASASSYDFRGVWLDAAGELLASRVSRRTGDVSDADVSVLAVQLRKGAGEIGWPKVEASGDALDVSKRVAGLLCRSA</sequence>
<protein>
    <submittedName>
        <fullName evidence="1">Aminoglycoside phosphotransferase</fullName>
    </submittedName>
</protein>
<dbReference type="PANTHER" id="PTHR43883:SF1">
    <property type="entry name" value="GLUCONOKINASE"/>
    <property type="match status" value="1"/>
</dbReference>
<dbReference type="OrthoDB" id="9810277at2"/>
<dbReference type="InterPro" id="IPR011009">
    <property type="entry name" value="Kinase-like_dom_sf"/>
</dbReference>
<evidence type="ECO:0000313" key="2">
    <source>
        <dbReference type="Proteomes" id="UP000289708"/>
    </source>
</evidence>
<dbReference type="GO" id="GO:0016740">
    <property type="term" value="F:transferase activity"/>
    <property type="evidence" value="ECO:0007669"/>
    <property type="project" value="UniProtKB-KW"/>
</dbReference>
<keyword evidence="2" id="KW-1185">Reference proteome</keyword>
<dbReference type="InterPro" id="IPR052732">
    <property type="entry name" value="Cell-binding_unc_protein"/>
</dbReference>
<organism evidence="1 2">
    <name type="scientific">Hansschlegelia zhihuaiae</name>
    <dbReference type="NCBI Taxonomy" id="405005"/>
    <lineage>
        <taxon>Bacteria</taxon>
        <taxon>Pseudomonadati</taxon>
        <taxon>Pseudomonadota</taxon>
        <taxon>Alphaproteobacteria</taxon>
        <taxon>Hyphomicrobiales</taxon>
        <taxon>Methylopilaceae</taxon>
        <taxon>Hansschlegelia</taxon>
    </lineage>
</organism>
<keyword evidence="1" id="KW-0808">Transferase</keyword>
<dbReference type="Gene3D" id="3.40.50.300">
    <property type="entry name" value="P-loop containing nucleotide triphosphate hydrolases"/>
    <property type="match status" value="1"/>
</dbReference>
<evidence type="ECO:0000313" key="1">
    <source>
        <dbReference type="EMBL" id="RXF73225.1"/>
    </source>
</evidence>
<dbReference type="InterPro" id="IPR027417">
    <property type="entry name" value="P-loop_NTPase"/>
</dbReference>
<dbReference type="Pfam" id="PF13671">
    <property type="entry name" value="AAA_33"/>
    <property type="match status" value="1"/>
</dbReference>
<reference evidence="1 2" key="1">
    <citation type="submission" date="2018-12" db="EMBL/GenBank/DDBJ databases">
        <title>bacterium Hansschlegelia zhihuaiae S113.</title>
        <authorList>
            <person name="He J."/>
        </authorList>
    </citation>
    <scope>NUCLEOTIDE SEQUENCE [LARGE SCALE GENOMIC DNA]</scope>
    <source>
        <strain evidence="1 2">S 113</strain>
    </source>
</reference>
<dbReference type="Proteomes" id="UP000289708">
    <property type="component" value="Unassembled WGS sequence"/>
</dbReference>